<keyword evidence="3" id="KW-1185">Reference proteome</keyword>
<accession>A0A7I7RZ38</accession>
<keyword evidence="1" id="KW-0812">Transmembrane</keyword>
<reference evidence="2 3" key="1">
    <citation type="journal article" date="2019" name="Emerg. Microbes Infect.">
        <title>Comprehensive subspecies identification of 175 nontuberculous mycobacteria species based on 7547 genomic profiles.</title>
        <authorList>
            <person name="Matsumoto Y."/>
            <person name="Kinjo T."/>
            <person name="Motooka D."/>
            <person name="Nabeya D."/>
            <person name="Jung N."/>
            <person name="Uechi K."/>
            <person name="Horii T."/>
            <person name="Iida T."/>
            <person name="Fujita J."/>
            <person name="Nakamura S."/>
        </authorList>
    </citation>
    <scope>NUCLEOTIDE SEQUENCE [LARGE SCALE GENOMIC DNA]</scope>
    <source>
        <strain evidence="2 3">JCM 18538</strain>
    </source>
</reference>
<keyword evidence="1" id="KW-0472">Membrane</keyword>
<dbReference type="AlphaFoldDB" id="A0A7I7RZ38"/>
<evidence type="ECO:0000313" key="2">
    <source>
        <dbReference type="EMBL" id="BBY49918.1"/>
    </source>
</evidence>
<protein>
    <recommendedName>
        <fullName evidence="4">Alkaline shock response membrane anchor protein AmaP</fullName>
    </recommendedName>
</protein>
<geneLocation type="plasmid" evidence="3">
    <name>pjcm18538 dna</name>
</geneLocation>
<evidence type="ECO:0008006" key="4">
    <source>
        <dbReference type="Google" id="ProtNLM"/>
    </source>
</evidence>
<organism evidence="2 3">
    <name type="scientific">Mycolicibacterium arabiense</name>
    <dbReference type="NCBI Taxonomy" id="1286181"/>
    <lineage>
        <taxon>Bacteria</taxon>
        <taxon>Bacillati</taxon>
        <taxon>Actinomycetota</taxon>
        <taxon>Actinomycetes</taxon>
        <taxon>Mycobacteriales</taxon>
        <taxon>Mycobacteriaceae</taxon>
        <taxon>Mycolicibacterium</taxon>
    </lineage>
</organism>
<feature type="transmembrane region" description="Helical" evidence="1">
    <location>
        <begin position="54"/>
        <end position="75"/>
    </location>
</feature>
<name>A0A7I7RZ38_9MYCO</name>
<evidence type="ECO:0000256" key="1">
    <source>
        <dbReference type="SAM" id="Phobius"/>
    </source>
</evidence>
<dbReference type="RefSeq" id="WP_163919469.1">
    <property type="nucleotide sequence ID" value="NZ_AP022593.1"/>
</dbReference>
<dbReference type="EMBL" id="AP022593">
    <property type="protein sequence ID" value="BBY49918.1"/>
    <property type="molecule type" value="Genomic_DNA"/>
</dbReference>
<dbReference type="KEGG" id="marz:MARA_33860"/>
<dbReference type="Proteomes" id="UP000467428">
    <property type="component" value="Chromosome"/>
</dbReference>
<sequence length="188" mass="19663">MTRRAEFFDRLTVLLLGLGLAAVGLAAVSWRTRSDGATETLSMAPSLDAAAQPWWTWACGVAGVVLILAGMRWLAAHRRAAKPPPVRLEAAGAPANAILTADVAGVVDAATQALRDEPAVLKANAKATRERGTPTVTLDVTVAARQGLVSGVRAADDVAGALREMLGDAVAVRTRLRVDAKRTHAAER</sequence>
<evidence type="ECO:0000313" key="3">
    <source>
        <dbReference type="Proteomes" id="UP000467428"/>
    </source>
</evidence>
<gene>
    <name evidence="2" type="ORF">MARA_33860</name>
</gene>
<keyword evidence="1" id="KW-1133">Transmembrane helix</keyword>
<proteinExistence type="predicted"/>